<comment type="caution">
    <text evidence="5">The sequence shown here is derived from an EMBL/GenBank/DDBJ whole genome shotgun (WGS) entry which is preliminary data.</text>
</comment>
<evidence type="ECO:0000313" key="5">
    <source>
        <dbReference type="EMBL" id="KAL0478188.1"/>
    </source>
</evidence>
<dbReference type="AlphaFoldDB" id="A0AAW2YLI8"/>
<feature type="region of interest" description="Disordered" evidence="3">
    <location>
        <begin position="199"/>
        <end position="223"/>
    </location>
</feature>
<dbReference type="Proteomes" id="UP001431209">
    <property type="component" value="Unassembled WGS sequence"/>
</dbReference>
<keyword evidence="6" id="KW-1185">Reference proteome</keyword>
<evidence type="ECO:0000259" key="4">
    <source>
        <dbReference type="Pfam" id="PF13359"/>
    </source>
</evidence>
<name>A0AAW2YLI8_9EUKA</name>
<organism evidence="5 6">
    <name type="scientific">Acrasis kona</name>
    <dbReference type="NCBI Taxonomy" id="1008807"/>
    <lineage>
        <taxon>Eukaryota</taxon>
        <taxon>Discoba</taxon>
        <taxon>Heterolobosea</taxon>
        <taxon>Tetramitia</taxon>
        <taxon>Eutetramitia</taxon>
        <taxon>Acrasidae</taxon>
        <taxon>Acrasis</taxon>
    </lineage>
</organism>
<evidence type="ECO:0000256" key="2">
    <source>
        <dbReference type="ARBA" id="ARBA00022723"/>
    </source>
</evidence>
<gene>
    <name evidence="5" type="ORF">AKO1_008443</name>
</gene>
<dbReference type="Pfam" id="PF13359">
    <property type="entry name" value="DDE_Tnp_4"/>
    <property type="match status" value="1"/>
</dbReference>
<protein>
    <submittedName>
        <fullName evidence="5">1-aminocyclopropane-1-carboxylate synthase</fullName>
    </submittedName>
</protein>
<sequence length="223" mass="26900">MADLGYLNDQLSFLILTPYKKPANRELTNAEKTYNEAFNAHRVMIEQFFGYMKQRFPIFRCGYRGPIKLLHTLFRLGVALTNKSIERGNLTDREKRDAYLLERRQQKFYEDKPYNYCGNMDDLPEFARRYRVGRVVMNHNRRQEENEECDIANHRRGNRPDFDRRFNAIQARRAEQHQADVDYMAERANIIRRRSVEYENQNRDDLDKRPPQRIRFGIEDMHA</sequence>
<comment type="cofactor">
    <cofactor evidence="1">
        <name>a divalent metal cation</name>
        <dbReference type="ChEBI" id="CHEBI:60240"/>
    </cofactor>
</comment>
<reference evidence="5 6" key="1">
    <citation type="submission" date="2024-03" db="EMBL/GenBank/DDBJ databases">
        <title>The Acrasis kona genome and developmental transcriptomes reveal deep origins of eukaryotic multicellular pathways.</title>
        <authorList>
            <person name="Sheikh S."/>
            <person name="Fu C.-J."/>
            <person name="Brown M.W."/>
            <person name="Baldauf S.L."/>
        </authorList>
    </citation>
    <scope>NUCLEOTIDE SEQUENCE [LARGE SCALE GENOMIC DNA]</scope>
    <source>
        <strain evidence="5 6">ATCC MYA-3509</strain>
    </source>
</reference>
<evidence type="ECO:0000256" key="1">
    <source>
        <dbReference type="ARBA" id="ARBA00001968"/>
    </source>
</evidence>
<feature type="domain" description="DDE Tnp4" evidence="4">
    <location>
        <begin position="1"/>
        <end position="82"/>
    </location>
</feature>
<dbReference type="InterPro" id="IPR027806">
    <property type="entry name" value="HARBI1_dom"/>
</dbReference>
<accession>A0AAW2YLI8</accession>
<dbReference type="GO" id="GO:0046872">
    <property type="term" value="F:metal ion binding"/>
    <property type="evidence" value="ECO:0007669"/>
    <property type="project" value="UniProtKB-KW"/>
</dbReference>
<proteinExistence type="predicted"/>
<dbReference type="EMBL" id="JAOPGA020000323">
    <property type="protein sequence ID" value="KAL0478188.1"/>
    <property type="molecule type" value="Genomic_DNA"/>
</dbReference>
<evidence type="ECO:0000313" key="6">
    <source>
        <dbReference type="Proteomes" id="UP001431209"/>
    </source>
</evidence>
<keyword evidence="2" id="KW-0479">Metal-binding</keyword>
<evidence type="ECO:0000256" key="3">
    <source>
        <dbReference type="SAM" id="MobiDB-lite"/>
    </source>
</evidence>